<evidence type="ECO:0000313" key="3">
    <source>
        <dbReference type="Proteomes" id="UP000255365"/>
    </source>
</evidence>
<dbReference type="Proteomes" id="UP000255365">
    <property type="component" value="Unassembled WGS sequence"/>
</dbReference>
<name>A0A370S0J6_PSEJE</name>
<keyword evidence="1" id="KW-1133">Transmembrane helix</keyword>
<dbReference type="RefSeq" id="WP_115148479.1">
    <property type="nucleotide sequence ID" value="NZ_QRAV01000031.1"/>
</dbReference>
<evidence type="ECO:0000256" key="1">
    <source>
        <dbReference type="SAM" id="Phobius"/>
    </source>
</evidence>
<keyword evidence="1" id="KW-0472">Membrane</keyword>
<feature type="transmembrane region" description="Helical" evidence="1">
    <location>
        <begin position="39"/>
        <end position="61"/>
    </location>
</feature>
<sequence length="202" mass="22506">MGQDVANGIKSKIKAPLLWLLGIVLTAVITKAVEDHFQWSFFSPIISLLWAGVVDICEWLAQPVSFPLWFVALSILSLLGVLVTVFLTTGNETQKLKAAEAKIADLLNPKLPRLNDDQRRVLSAIASFIERQHYANFRELKETLGFSHIVTEGAIDVLRDEGLISWLHNHRGVYEAGLTARGRACILYPGFLTESQDNQVPQ</sequence>
<feature type="transmembrane region" description="Helical" evidence="1">
    <location>
        <begin position="17"/>
        <end position="33"/>
    </location>
</feature>
<feature type="transmembrane region" description="Helical" evidence="1">
    <location>
        <begin position="68"/>
        <end position="87"/>
    </location>
</feature>
<dbReference type="EMBL" id="QRAV01000031">
    <property type="protein sequence ID" value="RDL12913.1"/>
    <property type="molecule type" value="Genomic_DNA"/>
</dbReference>
<keyword evidence="1" id="KW-0812">Transmembrane</keyword>
<reference evidence="2 3" key="1">
    <citation type="submission" date="2018-07" db="EMBL/GenBank/DDBJ databases">
        <title>Genome sequencing of rice bacterial endophytes.</title>
        <authorList>
            <person name="Venturi V."/>
        </authorList>
    </citation>
    <scope>NUCLEOTIDE SEQUENCE [LARGE SCALE GENOMIC DNA]</scope>
    <source>
        <strain evidence="2 3">E2333</strain>
    </source>
</reference>
<dbReference type="AlphaFoldDB" id="A0A370S0J6"/>
<protein>
    <submittedName>
        <fullName evidence="2">Uncharacterized protein</fullName>
    </submittedName>
</protein>
<organism evidence="2 3">
    <name type="scientific">Pseudomonas jessenii</name>
    <dbReference type="NCBI Taxonomy" id="77298"/>
    <lineage>
        <taxon>Bacteria</taxon>
        <taxon>Pseudomonadati</taxon>
        <taxon>Pseudomonadota</taxon>
        <taxon>Gammaproteobacteria</taxon>
        <taxon>Pseudomonadales</taxon>
        <taxon>Pseudomonadaceae</taxon>
        <taxon>Pseudomonas</taxon>
    </lineage>
</organism>
<comment type="caution">
    <text evidence="2">The sequence shown here is derived from an EMBL/GenBank/DDBJ whole genome shotgun (WGS) entry which is preliminary data.</text>
</comment>
<evidence type="ECO:0000313" key="2">
    <source>
        <dbReference type="EMBL" id="RDL12913.1"/>
    </source>
</evidence>
<dbReference type="SUPFAM" id="SSF46785">
    <property type="entry name" value="Winged helix' DNA-binding domain"/>
    <property type="match status" value="1"/>
</dbReference>
<dbReference type="InterPro" id="IPR036388">
    <property type="entry name" value="WH-like_DNA-bd_sf"/>
</dbReference>
<proteinExistence type="predicted"/>
<accession>A0A370S0J6</accession>
<dbReference type="InterPro" id="IPR036390">
    <property type="entry name" value="WH_DNA-bd_sf"/>
</dbReference>
<gene>
    <name evidence="2" type="ORF">DEU51_1318</name>
</gene>
<dbReference type="Gene3D" id="1.10.10.10">
    <property type="entry name" value="Winged helix-like DNA-binding domain superfamily/Winged helix DNA-binding domain"/>
    <property type="match status" value="1"/>
</dbReference>